<dbReference type="STRING" id="882086.SacxiDRAFT_3324"/>
<dbReference type="Proteomes" id="UP000004691">
    <property type="component" value="Unassembled WGS sequence"/>
</dbReference>
<protein>
    <submittedName>
        <fullName evidence="3">Phosphomannose isomerase</fullName>
    </submittedName>
</protein>
<keyword evidence="1" id="KW-0479">Metal-binding</keyword>
<dbReference type="InterPro" id="IPR014710">
    <property type="entry name" value="RmlC-like_jellyroll"/>
</dbReference>
<dbReference type="InterPro" id="IPR011051">
    <property type="entry name" value="RmlC_Cupin_sf"/>
</dbReference>
<evidence type="ECO:0000313" key="4">
    <source>
        <dbReference type="Proteomes" id="UP000004691"/>
    </source>
</evidence>
<dbReference type="PANTHER" id="PTHR42742:SF3">
    <property type="entry name" value="FRUCTOKINASE"/>
    <property type="match status" value="1"/>
</dbReference>
<keyword evidence="2" id="KW-0862">Zinc</keyword>
<sequence>MSAPSVPIRLPANQPAQFYRGGAAIAALRSASSGATVRAEEFGPEDWVASTTTLFGREPEGLTRLPDGRWLREAVEADPLGWLGRDHVERFGSSTALLVKLLDAGQRLPVHFHPDDEFARRHFDSHFGKTEAWIVVGTRGENPTVYAGFRESLDARTIADWVADQDAPTMLGALNAVAVEAGDTVHIPAGLPHAIGEGVFVVELQQPTDFSLTLEWRDFLGEESKGHLGLGFDTALKALDTSAWDEQRLSGLIRRTAGKGTATVDLLAPDSRPFFRADRLRPTAPLALDPSFAVLVVSEGRGRLTAESGDVHEVSTGDTWVVPHAAGEFQLDGDVTVIRCRPPAPRP</sequence>
<gene>
    <name evidence="3" type="ORF">SacxiDRAFT_3324</name>
</gene>
<dbReference type="SUPFAM" id="SSF51182">
    <property type="entry name" value="RmlC-like cupins"/>
    <property type="match status" value="1"/>
</dbReference>
<dbReference type="GO" id="GO:0046872">
    <property type="term" value="F:metal ion binding"/>
    <property type="evidence" value="ECO:0007669"/>
    <property type="project" value="UniProtKB-KW"/>
</dbReference>
<proteinExistence type="predicted"/>
<dbReference type="GO" id="GO:0016853">
    <property type="term" value="F:isomerase activity"/>
    <property type="evidence" value="ECO:0007669"/>
    <property type="project" value="UniProtKB-KW"/>
</dbReference>
<dbReference type="PANTHER" id="PTHR42742">
    <property type="entry name" value="TRANSCRIPTIONAL REPRESSOR MPRA"/>
    <property type="match status" value="1"/>
</dbReference>
<dbReference type="RefSeq" id="WP_006239701.1">
    <property type="nucleotide sequence ID" value="NZ_JH636049.1"/>
</dbReference>
<accession>I0V5X4</accession>
<dbReference type="CDD" id="cd07010">
    <property type="entry name" value="cupin_PMI_type_I_N_bac"/>
    <property type="match status" value="1"/>
</dbReference>
<keyword evidence="4" id="KW-1185">Reference proteome</keyword>
<dbReference type="AlphaFoldDB" id="I0V5X4"/>
<reference evidence="3 4" key="1">
    <citation type="submission" date="2012-01" db="EMBL/GenBank/DDBJ databases">
        <title>Improved High-Quality Draft sequence of Saccharomonospora xinjiangensis XJ-54.</title>
        <authorList>
            <consortium name="US DOE Joint Genome Institute"/>
            <person name="Lucas S."/>
            <person name="Han J."/>
            <person name="Lapidus A."/>
            <person name="Cheng J.-F."/>
            <person name="Goodwin L."/>
            <person name="Pitluck S."/>
            <person name="Peters L."/>
            <person name="Mikhailova N."/>
            <person name="Teshima H."/>
            <person name="Detter J.C."/>
            <person name="Han C."/>
            <person name="Tapia R."/>
            <person name="Land M."/>
            <person name="Hauser L."/>
            <person name="Kyrpides N."/>
            <person name="Ivanova N."/>
            <person name="Pagani I."/>
            <person name="Brambilla E.-M."/>
            <person name="Klenk H.-P."/>
            <person name="Woyke T."/>
        </authorList>
    </citation>
    <scope>NUCLEOTIDE SEQUENCE [LARGE SCALE GENOMIC DNA]</scope>
    <source>
        <strain evidence="3 4">XJ-54</strain>
    </source>
</reference>
<evidence type="ECO:0000313" key="3">
    <source>
        <dbReference type="EMBL" id="EID55527.1"/>
    </source>
</evidence>
<name>I0V5X4_9PSEU</name>
<organism evidence="3 4">
    <name type="scientific">Saccharomonospora xinjiangensis XJ-54</name>
    <dbReference type="NCBI Taxonomy" id="882086"/>
    <lineage>
        <taxon>Bacteria</taxon>
        <taxon>Bacillati</taxon>
        <taxon>Actinomycetota</taxon>
        <taxon>Actinomycetes</taxon>
        <taxon>Pseudonocardiales</taxon>
        <taxon>Pseudonocardiaceae</taxon>
        <taxon>Saccharomonospora</taxon>
    </lineage>
</organism>
<dbReference type="EMBL" id="JH636049">
    <property type="protein sequence ID" value="EID55527.1"/>
    <property type="molecule type" value="Genomic_DNA"/>
</dbReference>
<dbReference type="InterPro" id="IPR051804">
    <property type="entry name" value="Carb_Metab_Reg_Kinase/Isom"/>
</dbReference>
<dbReference type="OrthoDB" id="9808275at2"/>
<dbReference type="Gene3D" id="2.60.120.10">
    <property type="entry name" value="Jelly Rolls"/>
    <property type="match status" value="2"/>
</dbReference>
<evidence type="ECO:0000256" key="1">
    <source>
        <dbReference type="ARBA" id="ARBA00022723"/>
    </source>
</evidence>
<dbReference type="eggNOG" id="COG1482">
    <property type="taxonomic scope" value="Bacteria"/>
</dbReference>
<keyword evidence="3" id="KW-0413">Isomerase</keyword>
<evidence type="ECO:0000256" key="2">
    <source>
        <dbReference type="ARBA" id="ARBA00022833"/>
    </source>
</evidence>
<dbReference type="HOGENOM" id="CLU_020529_1_0_11"/>